<evidence type="ECO:0000313" key="2">
    <source>
        <dbReference type="Proteomes" id="UP000186079"/>
    </source>
</evidence>
<sequence length="37" mass="4078">MNRLLNRFTGWIAQGLGLGALVTAANYVPDLLMLFAR</sequence>
<dbReference type="EMBL" id="FTMC01000008">
    <property type="protein sequence ID" value="SIQ64359.1"/>
    <property type="molecule type" value="Genomic_DNA"/>
</dbReference>
<dbReference type="Proteomes" id="UP000186079">
    <property type="component" value="Unassembled WGS sequence"/>
</dbReference>
<proteinExistence type="predicted"/>
<protein>
    <submittedName>
        <fullName evidence="1">Uncharacterized protein</fullName>
    </submittedName>
</protein>
<dbReference type="AlphaFoldDB" id="A0A1N6UFI5"/>
<gene>
    <name evidence="1" type="ORF">SAMN05421672_108131</name>
</gene>
<name>A0A1N6UFI5_9PSED</name>
<accession>A0A1N6UFI5</accession>
<reference evidence="1 2" key="1">
    <citation type="submission" date="2017-01" db="EMBL/GenBank/DDBJ databases">
        <authorList>
            <person name="Mah S.A."/>
            <person name="Swanson W.J."/>
            <person name="Moy G.W."/>
            <person name="Vacquier V.D."/>
        </authorList>
    </citation>
    <scope>NUCLEOTIDE SEQUENCE [LARGE SCALE GENOMIC DNA]</scope>
    <source>
        <strain evidence="1 2">ATCC 29606</strain>
    </source>
</reference>
<organism evidence="1 2">
    <name type="scientific">Pseudomonas flexibilis</name>
    <dbReference type="NCBI Taxonomy" id="706570"/>
    <lineage>
        <taxon>Bacteria</taxon>
        <taxon>Pseudomonadati</taxon>
        <taxon>Pseudomonadota</taxon>
        <taxon>Gammaproteobacteria</taxon>
        <taxon>Pseudomonadales</taxon>
        <taxon>Pseudomonadaceae</taxon>
        <taxon>Pseudomonas</taxon>
    </lineage>
</organism>
<evidence type="ECO:0000313" key="1">
    <source>
        <dbReference type="EMBL" id="SIQ64359.1"/>
    </source>
</evidence>